<keyword evidence="1 3" id="KW-0378">Hydrolase</keyword>
<keyword evidence="4" id="KW-1185">Reference proteome</keyword>
<dbReference type="PANTHER" id="PTHR48081:SF8">
    <property type="entry name" value="ALPHA_BETA HYDROLASE FOLD-3 DOMAIN-CONTAINING PROTEIN-RELATED"/>
    <property type="match status" value="1"/>
</dbReference>
<dbReference type="SUPFAM" id="SSF53474">
    <property type="entry name" value="alpha/beta-Hydrolases"/>
    <property type="match status" value="1"/>
</dbReference>
<evidence type="ECO:0000313" key="4">
    <source>
        <dbReference type="Proteomes" id="UP001595818"/>
    </source>
</evidence>
<dbReference type="InterPro" id="IPR050300">
    <property type="entry name" value="GDXG_lipolytic_enzyme"/>
</dbReference>
<dbReference type="GO" id="GO:0016787">
    <property type="term" value="F:hydrolase activity"/>
    <property type="evidence" value="ECO:0007669"/>
    <property type="project" value="UniProtKB-KW"/>
</dbReference>
<reference evidence="4" key="1">
    <citation type="journal article" date="2019" name="Int. J. Syst. Evol. Microbiol.">
        <title>The Global Catalogue of Microorganisms (GCM) 10K type strain sequencing project: providing services to taxonomists for standard genome sequencing and annotation.</title>
        <authorList>
            <consortium name="The Broad Institute Genomics Platform"/>
            <consortium name="The Broad Institute Genome Sequencing Center for Infectious Disease"/>
            <person name="Wu L."/>
            <person name="Ma J."/>
        </authorList>
    </citation>
    <scope>NUCLEOTIDE SEQUENCE [LARGE SCALE GENOMIC DNA]</scope>
    <source>
        <strain evidence="4">CGMCC 4.7466</strain>
    </source>
</reference>
<evidence type="ECO:0000256" key="1">
    <source>
        <dbReference type="ARBA" id="ARBA00022801"/>
    </source>
</evidence>
<name>A0ABV9SWL0_9BACT</name>
<dbReference type="PANTHER" id="PTHR48081">
    <property type="entry name" value="AB HYDROLASE SUPERFAMILY PROTEIN C4A8.06C"/>
    <property type="match status" value="1"/>
</dbReference>
<proteinExistence type="predicted"/>
<organism evidence="3 4">
    <name type="scientific">Negadavirga shengliensis</name>
    <dbReference type="NCBI Taxonomy" id="1389218"/>
    <lineage>
        <taxon>Bacteria</taxon>
        <taxon>Pseudomonadati</taxon>
        <taxon>Bacteroidota</taxon>
        <taxon>Cytophagia</taxon>
        <taxon>Cytophagales</taxon>
        <taxon>Cyclobacteriaceae</taxon>
        <taxon>Negadavirga</taxon>
    </lineage>
</organism>
<dbReference type="Pfam" id="PF07859">
    <property type="entry name" value="Abhydrolase_3"/>
    <property type="match status" value="1"/>
</dbReference>
<dbReference type="EMBL" id="JBHSJJ010000002">
    <property type="protein sequence ID" value="MFC4870743.1"/>
    <property type="molecule type" value="Genomic_DNA"/>
</dbReference>
<dbReference type="InterPro" id="IPR029058">
    <property type="entry name" value="AB_hydrolase_fold"/>
</dbReference>
<evidence type="ECO:0000259" key="2">
    <source>
        <dbReference type="Pfam" id="PF07859"/>
    </source>
</evidence>
<comment type="caution">
    <text evidence="3">The sequence shown here is derived from an EMBL/GenBank/DDBJ whole genome shotgun (WGS) entry which is preliminary data.</text>
</comment>
<dbReference type="Gene3D" id="3.40.50.1820">
    <property type="entry name" value="alpha/beta hydrolase"/>
    <property type="match status" value="1"/>
</dbReference>
<sequence>MVSLESRLFNVLLKLINKKTLLKRQFKYNKFDLFSSSEPTRKAREVCNVKKYQLQDHNVFTLSPKHCADREGKHILYFHGGAYVQSFSRPHWGFLSMLVNKSGCTITAPDYPLAPVHTYKDTIAMVSELYKRLVGSVDPDKFILMGDSAGGGLALALAQFMKNKKIPQPHRIILLSPWLDLSLLNPEIRDIDPSDSFLGVDGLQLAGKAYAGGAHLHHYLLSPINGPLDGLGEISVFMGSREILAADARKLKAMADEKGIALSYHEFPGMFHTWMLLNLPESRKAKKQILELIEKP</sequence>
<accession>A0ABV9SWL0</accession>
<evidence type="ECO:0000313" key="3">
    <source>
        <dbReference type="EMBL" id="MFC4870743.1"/>
    </source>
</evidence>
<gene>
    <name evidence="3" type="ORF">ACFPFU_03530</name>
</gene>
<dbReference type="InterPro" id="IPR013094">
    <property type="entry name" value="AB_hydrolase_3"/>
</dbReference>
<feature type="domain" description="Alpha/beta hydrolase fold-3" evidence="2">
    <location>
        <begin position="75"/>
        <end position="275"/>
    </location>
</feature>
<dbReference type="Proteomes" id="UP001595818">
    <property type="component" value="Unassembled WGS sequence"/>
</dbReference>
<protein>
    <submittedName>
        <fullName evidence="3">Alpha/beta hydrolase fold domain-containing protein</fullName>
    </submittedName>
</protein>
<dbReference type="RefSeq" id="WP_377061571.1">
    <property type="nucleotide sequence ID" value="NZ_JBHSJJ010000002.1"/>
</dbReference>